<gene>
    <name evidence="2" type="ORF">HA052_04170</name>
</gene>
<accession>A0ABX0L4B1</accession>
<protein>
    <submittedName>
        <fullName evidence="2">Uncharacterized protein</fullName>
    </submittedName>
</protein>
<organism evidence="2 3">
    <name type="scientific">Chromobacterium fluminis</name>
    <dbReference type="NCBI Taxonomy" id="3044269"/>
    <lineage>
        <taxon>Bacteria</taxon>
        <taxon>Pseudomonadati</taxon>
        <taxon>Pseudomonadota</taxon>
        <taxon>Betaproteobacteria</taxon>
        <taxon>Neisseriales</taxon>
        <taxon>Chromobacteriaceae</taxon>
        <taxon>Chromobacterium</taxon>
    </lineage>
</organism>
<evidence type="ECO:0000313" key="2">
    <source>
        <dbReference type="EMBL" id="NHR04386.1"/>
    </source>
</evidence>
<dbReference type="Proteomes" id="UP001515641">
    <property type="component" value="Unassembled WGS sequence"/>
</dbReference>
<proteinExistence type="predicted"/>
<dbReference type="RefSeq" id="WP_166450905.1">
    <property type="nucleotide sequence ID" value="NZ_JAAOMA010000004.1"/>
</dbReference>
<feature type="region of interest" description="Disordered" evidence="1">
    <location>
        <begin position="1"/>
        <end position="23"/>
    </location>
</feature>
<name>A0ABX0L4B1_9NEIS</name>
<sequence length="82" mass="8552">MEEKKRGRGRPVTGNAKTPTERVQASEAAILADGGQRLGTVRIGAEASLALEVLIARYGSKKAAVEAALIAHAKIIVGTNDK</sequence>
<reference evidence="2 3" key="1">
    <citation type="submission" date="2020-03" db="EMBL/GenBank/DDBJ databases">
        <title>Draft genome sequence of environmentally isolated cultures.</title>
        <authorList>
            <person name="Wilson H.S."/>
            <person name="De Leon M.E."/>
        </authorList>
    </citation>
    <scope>NUCLEOTIDE SEQUENCE [LARGE SCALE GENOMIC DNA]</scope>
    <source>
        <strain evidence="2 3">HSC-31F16</strain>
    </source>
</reference>
<evidence type="ECO:0000313" key="3">
    <source>
        <dbReference type="Proteomes" id="UP001515641"/>
    </source>
</evidence>
<keyword evidence="3" id="KW-1185">Reference proteome</keyword>
<comment type="caution">
    <text evidence="2">The sequence shown here is derived from an EMBL/GenBank/DDBJ whole genome shotgun (WGS) entry which is preliminary data.</text>
</comment>
<dbReference type="EMBL" id="JAAOMA010000004">
    <property type="protein sequence ID" value="NHR04386.1"/>
    <property type="molecule type" value="Genomic_DNA"/>
</dbReference>
<evidence type="ECO:0000256" key="1">
    <source>
        <dbReference type="SAM" id="MobiDB-lite"/>
    </source>
</evidence>